<evidence type="ECO:0000259" key="4">
    <source>
        <dbReference type="PROSITE" id="PS50102"/>
    </source>
</evidence>
<dbReference type="InterPro" id="IPR012677">
    <property type="entry name" value="Nucleotide-bd_a/b_plait_sf"/>
</dbReference>
<gene>
    <name evidence="5" type="ORF">CLO192961_LOCUS371964</name>
</gene>
<feature type="compositionally biased region" description="Basic and acidic residues" evidence="3">
    <location>
        <begin position="265"/>
        <end position="311"/>
    </location>
</feature>
<comment type="caution">
    <text evidence="5">The sequence shown here is derived from an EMBL/GenBank/DDBJ whole genome shotgun (WGS) entry which is preliminary data.</text>
</comment>
<dbReference type="Pfam" id="PF00076">
    <property type="entry name" value="RRM_1"/>
    <property type="match status" value="1"/>
</dbReference>
<feature type="compositionally biased region" description="Basic and acidic residues" evidence="3">
    <location>
        <begin position="373"/>
        <end position="405"/>
    </location>
</feature>
<dbReference type="InterPro" id="IPR000504">
    <property type="entry name" value="RRM_dom"/>
</dbReference>
<accession>A0ABY6UW75</accession>
<keyword evidence="6" id="KW-1185">Reference proteome</keyword>
<reference evidence="5 6" key="1">
    <citation type="submission" date="2019-06" db="EMBL/GenBank/DDBJ databases">
        <authorList>
            <person name="Broberg M."/>
        </authorList>
    </citation>
    <scope>NUCLEOTIDE SEQUENCE [LARGE SCALE GENOMIC DNA]</scope>
</reference>
<dbReference type="SUPFAM" id="SSF54928">
    <property type="entry name" value="RNA-binding domain, RBD"/>
    <property type="match status" value="1"/>
</dbReference>
<dbReference type="Proteomes" id="UP000766486">
    <property type="component" value="Unassembled WGS sequence"/>
</dbReference>
<dbReference type="SMART" id="SM00360">
    <property type="entry name" value="RRM"/>
    <property type="match status" value="1"/>
</dbReference>
<evidence type="ECO:0000256" key="3">
    <source>
        <dbReference type="SAM" id="MobiDB-lite"/>
    </source>
</evidence>
<keyword evidence="1 2" id="KW-0694">RNA-binding</keyword>
<feature type="compositionally biased region" description="Basic and acidic residues" evidence="3">
    <location>
        <begin position="418"/>
        <end position="439"/>
    </location>
</feature>
<feature type="region of interest" description="Disordered" evidence="3">
    <location>
        <begin position="151"/>
        <end position="478"/>
    </location>
</feature>
<name>A0ABY6UW75_BIOOC</name>
<sequence>MAPKKKDQQKMSLGDFLTDSGFGGGSWADEVEETYVTGTQQLPPSDRPRLGGGSSTWQDRGYSVRESNFPQTLPDKPPYTAHLGNLSYDATSETVTEFFEGCDVASVRIIEDRELQRPKGFGYVEFAHVDGLKKALTLDGESFQGRMIKIKIAEPPRGGGGDPGRGDSIRELGNWTRKGPLEDAPNRGPRQQSDFGERRGSRDPAAESKPARDFTWERRGPLAPLAQEENAPDAGRQRPAPEGLGERSESYRGNRRQSPATWGEGRPEGSRPPRRDGAERQERPERPERPERAPTAADKDMQWRDRMRPDAAAKSPEPAEVASPTSPTGPAPGGRPRLNLQKRTVAESDALSPSAGSDSKASPFGAARPIDTATREKQVEEKREQVLREKREADEKAKEERRLAKEAAAQEAQEAQEAEEKAKESASEIQQEEEKKEEGAAEVSEQDQNGAIKETKVPVRTREPRESKDGQTTPKTRA</sequence>
<feature type="non-terminal residue" evidence="5">
    <location>
        <position position="478"/>
    </location>
</feature>
<organism evidence="5 6">
    <name type="scientific">Bionectria ochroleuca</name>
    <name type="common">Gliocladium roseum</name>
    <dbReference type="NCBI Taxonomy" id="29856"/>
    <lineage>
        <taxon>Eukaryota</taxon>
        <taxon>Fungi</taxon>
        <taxon>Dikarya</taxon>
        <taxon>Ascomycota</taxon>
        <taxon>Pezizomycotina</taxon>
        <taxon>Sordariomycetes</taxon>
        <taxon>Hypocreomycetidae</taxon>
        <taxon>Hypocreales</taxon>
        <taxon>Bionectriaceae</taxon>
        <taxon>Clonostachys</taxon>
    </lineage>
</organism>
<feature type="compositionally biased region" description="Low complexity" evidence="3">
    <location>
        <begin position="406"/>
        <end position="415"/>
    </location>
</feature>
<evidence type="ECO:0000313" key="5">
    <source>
        <dbReference type="EMBL" id="VUC34218.1"/>
    </source>
</evidence>
<dbReference type="EMBL" id="CABFNS010000876">
    <property type="protein sequence ID" value="VUC34218.1"/>
    <property type="molecule type" value="Genomic_DNA"/>
</dbReference>
<evidence type="ECO:0000256" key="2">
    <source>
        <dbReference type="PROSITE-ProRule" id="PRU00176"/>
    </source>
</evidence>
<proteinExistence type="predicted"/>
<protein>
    <recommendedName>
        <fullName evidence="4">RRM domain-containing protein</fullName>
    </recommendedName>
</protein>
<dbReference type="PANTHER" id="PTHR23236">
    <property type="entry name" value="EUKARYOTIC TRANSLATION INITIATION FACTOR 4B/4H"/>
    <property type="match status" value="1"/>
</dbReference>
<feature type="region of interest" description="Disordered" evidence="3">
    <location>
        <begin position="1"/>
        <end position="75"/>
    </location>
</feature>
<evidence type="ECO:0000313" key="6">
    <source>
        <dbReference type="Proteomes" id="UP000766486"/>
    </source>
</evidence>
<dbReference type="InterPro" id="IPR035979">
    <property type="entry name" value="RBD_domain_sf"/>
</dbReference>
<feature type="domain" description="RRM" evidence="4">
    <location>
        <begin position="79"/>
        <end position="155"/>
    </location>
</feature>
<feature type="compositionally biased region" description="Basic and acidic residues" evidence="3">
    <location>
        <begin position="195"/>
        <end position="220"/>
    </location>
</feature>
<dbReference type="Gene3D" id="3.30.70.330">
    <property type="match status" value="1"/>
</dbReference>
<dbReference type="PANTHER" id="PTHR23236:SF11">
    <property type="entry name" value="EUKARYOTIC TRANSLATION INITIATION FACTOR 4H"/>
    <property type="match status" value="1"/>
</dbReference>
<feature type="compositionally biased region" description="Basic and acidic residues" evidence="3">
    <location>
        <begin position="453"/>
        <end position="469"/>
    </location>
</feature>
<dbReference type="PROSITE" id="PS50102">
    <property type="entry name" value="RRM"/>
    <property type="match status" value="1"/>
</dbReference>
<evidence type="ECO:0000256" key="1">
    <source>
        <dbReference type="ARBA" id="ARBA00022884"/>
    </source>
</evidence>